<name>A0A8J8FAQ2_9BACT</name>
<proteinExistence type="predicted"/>
<dbReference type="Proteomes" id="UP000598971">
    <property type="component" value="Unassembled WGS sequence"/>
</dbReference>
<protein>
    <submittedName>
        <fullName evidence="1">WG repeat-containing protein</fullName>
    </submittedName>
</protein>
<gene>
    <name evidence="1" type="ORF">GD597_01435</name>
</gene>
<dbReference type="EMBL" id="WHPF01000001">
    <property type="protein sequence ID" value="NNV54102.1"/>
    <property type="molecule type" value="Genomic_DNA"/>
</dbReference>
<dbReference type="RefSeq" id="WP_171606012.1">
    <property type="nucleotide sequence ID" value="NZ_WHPF01000001.1"/>
</dbReference>
<reference evidence="1" key="1">
    <citation type="submission" date="2019-10" db="EMBL/GenBank/DDBJ databases">
        <title>Draft genome sequence of Panacibacter sp. KCS-6.</title>
        <authorList>
            <person name="Yim K.J."/>
        </authorList>
    </citation>
    <scope>NUCLEOTIDE SEQUENCE</scope>
    <source>
        <strain evidence="1">KCS-6</strain>
    </source>
</reference>
<dbReference type="PANTHER" id="PTHR37841">
    <property type="entry name" value="GLR2918 PROTEIN"/>
    <property type="match status" value="1"/>
</dbReference>
<organism evidence="1 2">
    <name type="scientific">Limnovirga soli</name>
    <dbReference type="NCBI Taxonomy" id="2656915"/>
    <lineage>
        <taxon>Bacteria</taxon>
        <taxon>Pseudomonadati</taxon>
        <taxon>Bacteroidota</taxon>
        <taxon>Chitinophagia</taxon>
        <taxon>Chitinophagales</taxon>
        <taxon>Chitinophagaceae</taxon>
        <taxon>Limnovirga</taxon>
    </lineage>
</organism>
<evidence type="ECO:0000313" key="1">
    <source>
        <dbReference type="EMBL" id="NNV54102.1"/>
    </source>
</evidence>
<evidence type="ECO:0000313" key="2">
    <source>
        <dbReference type="Proteomes" id="UP000598971"/>
    </source>
</evidence>
<dbReference type="Pfam" id="PF14903">
    <property type="entry name" value="WG_beta_rep"/>
    <property type="match status" value="2"/>
</dbReference>
<accession>A0A8J8FAQ2</accession>
<dbReference type="PANTHER" id="PTHR37841:SF1">
    <property type="entry name" value="DUF3298 DOMAIN-CONTAINING PROTEIN"/>
    <property type="match status" value="1"/>
</dbReference>
<keyword evidence="2" id="KW-1185">Reference proteome</keyword>
<comment type="caution">
    <text evidence="1">The sequence shown here is derived from an EMBL/GenBank/DDBJ whole genome shotgun (WGS) entry which is preliminary data.</text>
</comment>
<dbReference type="AlphaFoldDB" id="A0A8J8FAQ2"/>
<dbReference type="InterPro" id="IPR032774">
    <property type="entry name" value="WG_beta_rep"/>
</dbReference>
<sequence length="180" mass="20588">MASLQTKLFLFLLLYSLTTFGQKKSKDYLLLFADTTKDEYGYKNQNGDTVVKPGKYNFCFTDTFRTYAIVEDKNFGFIAIDRQQDILYKVFPFDNGPDYASEGLFRIISNNKIGYADEATGKIIVKPQFDCAFPFQNGVAKVGMNCNTYADDAAHHTWTTDKWLYINKRGKLIKPPSSKK</sequence>